<dbReference type="AlphaFoldDB" id="A0A2V4B1A5"/>
<protein>
    <submittedName>
        <fullName evidence="1">Uncharacterized protein</fullName>
    </submittedName>
</protein>
<dbReference type="RefSeq" id="WP_112281952.1">
    <property type="nucleotide sequence ID" value="NZ_MASW01000002.1"/>
</dbReference>
<name>A0A2V4B1A5_9PSEU</name>
<dbReference type="OrthoDB" id="3209791at2"/>
<organism evidence="1 2">
    <name type="scientific">Prauserella muralis</name>
    <dbReference type="NCBI Taxonomy" id="588067"/>
    <lineage>
        <taxon>Bacteria</taxon>
        <taxon>Bacillati</taxon>
        <taxon>Actinomycetota</taxon>
        <taxon>Actinomycetes</taxon>
        <taxon>Pseudonocardiales</taxon>
        <taxon>Pseudonocardiaceae</taxon>
        <taxon>Prauserella</taxon>
    </lineage>
</organism>
<dbReference type="Proteomes" id="UP000249915">
    <property type="component" value="Unassembled WGS sequence"/>
</dbReference>
<evidence type="ECO:0000313" key="2">
    <source>
        <dbReference type="Proteomes" id="UP000249915"/>
    </source>
</evidence>
<dbReference type="EMBL" id="MASW01000002">
    <property type="protein sequence ID" value="PXY27936.1"/>
    <property type="molecule type" value="Genomic_DNA"/>
</dbReference>
<sequence length="232" mass="25683">MSLVWRVVRIQFVNWLMALGFPVLILALAFLGNVGVFAVISDVAPPEGRITGGMVSIYLTLLIAHLQTMTQFFPFALGLSVTRRVFFAATSMFILGQALLYSVLLYGMRLIEEATNGWGLHVRFFGLPFMETSNPVLQLLVYLVPFLFLSFLGVYTGIVLKRWGAFGVWTLWIGIAAAAIALAVLATWRGWWPAVGRFFTEQSAFSLFAGYPFILAVLLAGLGYLTLRRATA</sequence>
<comment type="caution">
    <text evidence="1">The sequence shown here is derived from an EMBL/GenBank/DDBJ whole genome shotgun (WGS) entry which is preliminary data.</text>
</comment>
<gene>
    <name evidence="1" type="ORF">BAY60_16425</name>
</gene>
<accession>A0A2V4B1A5</accession>
<reference evidence="1 2" key="1">
    <citation type="submission" date="2016-07" db="EMBL/GenBank/DDBJ databases">
        <title>Draft genome sequence of Prauserella muralis DSM 45305, isolated from a mould-covered wall in an indoor environment.</title>
        <authorList>
            <person name="Ruckert C."/>
            <person name="Albersmeier A."/>
            <person name="Jiang C.-L."/>
            <person name="Jiang Y."/>
            <person name="Kalinowski J."/>
            <person name="Schneider O."/>
            <person name="Winkler A."/>
            <person name="Zotchev S.B."/>
        </authorList>
    </citation>
    <scope>NUCLEOTIDE SEQUENCE [LARGE SCALE GENOMIC DNA]</scope>
    <source>
        <strain evidence="1 2">DSM 45305</strain>
    </source>
</reference>
<proteinExistence type="predicted"/>
<keyword evidence="2" id="KW-1185">Reference proteome</keyword>
<evidence type="ECO:0000313" key="1">
    <source>
        <dbReference type="EMBL" id="PXY27936.1"/>
    </source>
</evidence>